<dbReference type="NCBIfam" id="NF002090">
    <property type="entry name" value="PRK00923.1"/>
    <property type="match status" value="1"/>
</dbReference>
<dbReference type="EMBL" id="CP043875">
    <property type="protein sequence ID" value="WOF16308.1"/>
    <property type="molecule type" value="Genomic_DNA"/>
</dbReference>
<dbReference type="Proteomes" id="UP001301797">
    <property type="component" value="Chromosome"/>
</dbReference>
<dbReference type="RefSeq" id="WP_317135721.1">
    <property type="nucleotide sequence ID" value="NZ_CP043875.1"/>
</dbReference>
<reference evidence="5 6" key="1">
    <citation type="submission" date="2019-09" db="EMBL/GenBank/DDBJ databases">
        <title>The complete genome of Methanoplanus sp. FWC-SCC4.</title>
        <authorList>
            <person name="Chen S.-C."/>
            <person name="Zhou Y.-Z."/>
            <person name="Lai M.-C."/>
        </authorList>
    </citation>
    <scope>NUCLEOTIDE SEQUENCE [LARGE SCALE GENOMIC DNA]</scope>
    <source>
        <strain evidence="5 6">FWC-SCC4</strain>
    </source>
</reference>
<evidence type="ECO:0000313" key="5">
    <source>
        <dbReference type="EMBL" id="WOF16308.1"/>
    </source>
</evidence>
<organism evidence="5 6">
    <name type="scientific">Methanochimaera problematica</name>
    <dbReference type="NCBI Taxonomy" id="2609417"/>
    <lineage>
        <taxon>Archaea</taxon>
        <taxon>Methanobacteriati</taxon>
        <taxon>Methanobacteriota</taxon>
        <taxon>Stenosarchaea group</taxon>
        <taxon>Methanomicrobia</taxon>
        <taxon>Methanomicrobiales</taxon>
        <taxon>Methanomicrobiaceae</taxon>
        <taxon>Methanochimaera</taxon>
    </lineage>
</organism>
<dbReference type="NCBIfam" id="NF033198">
    <property type="entry name" value="F430_CfbA"/>
    <property type="match status" value="1"/>
</dbReference>
<gene>
    <name evidence="5" type="primary">cfbA</name>
    <name evidence="5" type="ORF">F1737_06060</name>
</gene>
<dbReference type="AlphaFoldDB" id="A0AA97FDL0"/>
<evidence type="ECO:0000256" key="1">
    <source>
        <dbReference type="ARBA" id="ARBA00022573"/>
    </source>
</evidence>
<evidence type="ECO:0000313" key="6">
    <source>
        <dbReference type="Proteomes" id="UP001301797"/>
    </source>
</evidence>
<name>A0AA97FDL0_9EURY</name>
<dbReference type="InterPro" id="IPR050963">
    <property type="entry name" value="Sirohydro_Cobaltochel/CbiX"/>
</dbReference>
<protein>
    <submittedName>
        <fullName evidence="5">Sirohydrochlorin nickelochelatase</fullName>
    </submittedName>
</protein>
<dbReference type="SUPFAM" id="SSF53800">
    <property type="entry name" value="Chelatase"/>
    <property type="match status" value="1"/>
</dbReference>
<evidence type="ECO:0000256" key="3">
    <source>
        <dbReference type="ARBA" id="ARBA00023239"/>
    </source>
</evidence>
<dbReference type="GO" id="GO:0016829">
    <property type="term" value="F:lyase activity"/>
    <property type="evidence" value="ECO:0007669"/>
    <property type="project" value="UniProtKB-KW"/>
</dbReference>
<proteinExistence type="predicted"/>
<dbReference type="Pfam" id="PF01903">
    <property type="entry name" value="CbiX"/>
    <property type="match status" value="1"/>
</dbReference>
<dbReference type="GO" id="GO:0046872">
    <property type="term" value="F:metal ion binding"/>
    <property type="evidence" value="ECO:0007669"/>
    <property type="project" value="UniProtKB-KW"/>
</dbReference>
<dbReference type="GeneID" id="85229726"/>
<keyword evidence="6" id="KW-1185">Reference proteome</keyword>
<dbReference type="KEGG" id="mefw:F1737_06060"/>
<keyword evidence="1" id="KW-0169">Cobalamin biosynthesis</keyword>
<evidence type="ECO:0000256" key="4">
    <source>
        <dbReference type="ARBA" id="ARBA00023285"/>
    </source>
</evidence>
<dbReference type="GO" id="GO:0009236">
    <property type="term" value="P:cobalamin biosynthetic process"/>
    <property type="evidence" value="ECO:0007669"/>
    <property type="project" value="UniProtKB-KW"/>
</dbReference>
<accession>A0AA97FDL0</accession>
<keyword evidence="4" id="KW-0170">Cobalt</keyword>
<sequence>MSKTGFLLVGHGSKKPYNKKLIDNTAELIAKKEADYIVKSAFMENSSPTIEEMLDEFRKEDIESLVVVPLFLARGVHIDEDIPGILGLEEGSHKGVFTLESGEIPLIYARPIGENPMLADLMITSAKRAVEEHL</sequence>
<evidence type="ECO:0000256" key="2">
    <source>
        <dbReference type="ARBA" id="ARBA00022723"/>
    </source>
</evidence>
<keyword evidence="2" id="KW-0479">Metal-binding</keyword>
<dbReference type="InterPro" id="IPR002762">
    <property type="entry name" value="CbiX-like"/>
</dbReference>
<dbReference type="PANTHER" id="PTHR33542:SF3">
    <property type="entry name" value="SIROHYDROCHLORIN FERROCHELATASE, CHLOROPLASTIC"/>
    <property type="match status" value="1"/>
</dbReference>
<dbReference type="PANTHER" id="PTHR33542">
    <property type="entry name" value="SIROHYDROCHLORIN FERROCHELATASE, CHLOROPLASTIC"/>
    <property type="match status" value="1"/>
</dbReference>
<dbReference type="CDD" id="cd03416">
    <property type="entry name" value="CbiX_SirB_N"/>
    <property type="match status" value="1"/>
</dbReference>
<dbReference type="Gene3D" id="3.40.50.1400">
    <property type="match status" value="1"/>
</dbReference>
<keyword evidence="3" id="KW-0456">Lyase</keyword>